<feature type="domain" description="PhoU" evidence="7">
    <location>
        <begin position="135"/>
        <end position="219"/>
    </location>
</feature>
<evidence type="ECO:0000256" key="5">
    <source>
        <dbReference type="ARBA" id="ARBA00022592"/>
    </source>
</evidence>
<evidence type="ECO:0000313" key="9">
    <source>
        <dbReference type="Proteomes" id="UP000094147"/>
    </source>
</evidence>
<evidence type="ECO:0000259" key="7">
    <source>
        <dbReference type="Pfam" id="PF01895"/>
    </source>
</evidence>
<evidence type="ECO:0000313" key="8">
    <source>
        <dbReference type="EMBL" id="AOE49210.1"/>
    </source>
</evidence>
<dbReference type="KEGG" id="ksd:KS2013_486"/>
<dbReference type="AlphaFoldDB" id="A0A1B3B8V9"/>
<keyword evidence="3 6" id="KW-0813">Transport</keyword>
<organism evidence="8 9">
    <name type="scientific">Kangiella sediminilitoris</name>
    <dbReference type="NCBI Taxonomy" id="1144748"/>
    <lineage>
        <taxon>Bacteria</taxon>
        <taxon>Pseudomonadati</taxon>
        <taxon>Pseudomonadota</taxon>
        <taxon>Gammaproteobacteria</taxon>
        <taxon>Kangiellales</taxon>
        <taxon>Kangiellaceae</taxon>
        <taxon>Kangiella</taxon>
    </lineage>
</organism>
<accession>A0A1B3B8V9</accession>
<dbReference type="GO" id="GO:0005737">
    <property type="term" value="C:cytoplasm"/>
    <property type="evidence" value="ECO:0007669"/>
    <property type="project" value="UniProtKB-SubCell"/>
</dbReference>
<keyword evidence="4 6" id="KW-0963">Cytoplasm</keyword>
<dbReference type="Pfam" id="PF01895">
    <property type="entry name" value="PhoU"/>
    <property type="match status" value="2"/>
</dbReference>
<dbReference type="OrthoDB" id="9814256at2"/>
<proteinExistence type="inferred from homology"/>
<comment type="subunit">
    <text evidence="6">Homodimer.</text>
</comment>
<gene>
    <name evidence="8" type="ORF">KS2013_486</name>
</gene>
<dbReference type="InterPro" id="IPR028366">
    <property type="entry name" value="PhoU"/>
</dbReference>
<name>A0A1B3B8V9_9GAMM</name>
<dbReference type="SUPFAM" id="SSF109755">
    <property type="entry name" value="PhoU-like"/>
    <property type="match status" value="1"/>
</dbReference>
<evidence type="ECO:0000256" key="3">
    <source>
        <dbReference type="ARBA" id="ARBA00022448"/>
    </source>
</evidence>
<comment type="subcellular location">
    <subcellularLocation>
        <location evidence="1 6">Cytoplasm</location>
    </subcellularLocation>
</comment>
<dbReference type="RefSeq" id="WP_068989204.1">
    <property type="nucleotide sequence ID" value="NZ_CP012418.1"/>
</dbReference>
<dbReference type="PANTHER" id="PTHR42930">
    <property type="entry name" value="PHOSPHATE-SPECIFIC TRANSPORT SYSTEM ACCESSORY PROTEIN PHOU"/>
    <property type="match status" value="1"/>
</dbReference>
<dbReference type="PANTHER" id="PTHR42930:SF3">
    <property type="entry name" value="PHOSPHATE-SPECIFIC TRANSPORT SYSTEM ACCESSORY PROTEIN PHOU"/>
    <property type="match status" value="1"/>
</dbReference>
<dbReference type="FunFam" id="1.20.58.220:FF:000002">
    <property type="entry name" value="Phosphate-specific transport system accessory protein PhoU"/>
    <property type="match status" value="1"/>
</dbReference>
<reference evidence="9" key="1">
    <citation type="submission" date="2015-08" db="EMBL/GenBank/DDBJ databases">
        <authorList>
            <person name="Kim K.M."/>
        </authorList>
    </citation>
    <scope>NUCLEOTIDE SEQUENCE [LARGE SCALE GENOMIC DNA]</scope>
    <source>
        <strain evidence="9">KCTC 23892</strain>
    </source>
</reference>
<dbReference type="PIRSF" id="PIRSF003107">
    <property type="entry name" value="PhoU"/>
    <property type="match status" value="1"/>
</dbReference>
<dbReference type="PATRIC" id="fig|1144748.3.peg.492"/>
<dbReference type="GO" id="GO:0030643">
    <property type="term" value="P:intracellular phosphate ion homeostasis"/>
    <property type="evidence" value="ECO:0007669"/>
    <property type="project" value="InterPro"/>
</dbReference>
<dbReference type="InterPro" id="IPR038078">
    <property type="entry name" value="PhoU-like_sf"/>
</dbReference>
<dbReference type="Proteomes" id="UP000094147">
    <property type="component" value="Chromosome"/>
</dbReference>
<evidence type="ECO:0000256" key="1">
    <source>
        <dbReference type="ARBA" id="ARBA00004496"/>
    </source>
</evidence>
<evidence type="ECO:0000256" key="4">
    <source>
        <dbReference type="ARBA" id="ARBA00022490"/>
    </source>
</evidence>
<comment type="function">
    <text evidence="6">Plays a role in the regulation of phosphate uptake.</text>
</comment>
<keyword evidence="9" id="KW-1185">Reference proteome</keyword>
<dbReference type="Gene3D" id="1.20.58.220">
    <property type="entry name" value="Phosphate transport system protein phou homolog 2, domain 2"/>
    <property type="match status" value="2"/>
</dbReference>
<feature type="domain" description="PhoU" evidence="7">
    <location>
        <begin position="26"/>
        <end position="112"/>
    </location>
</feature>
<dbReference type="NCBIfam" id="TIGR02135">
    <property type="entry name" value="phoU_full"/>
    <property type="match status" value="1"/>
</dbReference>
<evidence type="ECO:0000256" key="6">
    <source>
        <dbReference type="PIRNR" id="PIRNR003107"/>
    </source>
</evidence>
<keyword evidence="5 6" id="KW-0592">Phosphate transport</keyword>
<comment type="similarity">
    <text evidence="2 6">Belongs to the PhoU family.</text>
</comment>
<dbReference type="GO" id="GO:0045936">
    <property type="term" value="P:negative regulation of phosphate metabolic process"/>
    <property type="evidence" value="ECO:0007669"/>
    <property type="project" value="InterPro"/>
</dbReference>
<evidence type="ECO:0000256" key="2">
    <source>
        <dbReference type="ARBA" id="ARBA00008107"/>
    </source>
</evidence>
<protein>
    <recommendedName>
        <fullName evidence="6">Phosphate-specific transport system accessory protein PhoU</fullName>
    </recommendedName>
</protein>
<dbReference type="GO" id="GO:0006817">
    <property type="term" value="P:phosphate ion transport"/>
    <property type="evidence" value="ECO:0007669"/>
    <property type="project" value="UniProtKB-KW"/>
</dbReference>
<sequence length="244" mass="27746">MDNENLSQHISKQFNQDLENVREEVLAMGGLVEEQLTKALEALSSQDIKLAKEVIETDDRVNDFEINIDEACVKILAKRQPAASDLRLVSTVLKTITDLERVGDEAEKIARMAVEIAEAKEESPLSGKLHFGSLQHLGGLVKSMLHDALDSFARMDTESAVKVAKKDKDADKEYDAISRELMTYMMEEPRNISQVLDFMWAARSLERIGDHAHNICEYIVYLVRGQDVRHLSWDEIHRLVKNRN</sequence>
<dbReference type="EMBL" id="CP012418">
    <property type="protein sequence ID" value="AOE49210.1"/>
    <property type="molecule type" value="Genomic_DNA"/>
</dbReference>
<dbReference type="InterPro" id="IPR026022">
    <property type="entry name" value="PhoU_dom"/>
</dbReference>
<dbReference type="FunFam" id="1.20.58.220:FF:000001">
    <property type="entry name" value="Phosphate-specific transport system accessory protein PhoU"/>
    <property type="match status" value="1"/>
</dbReference>
<dbReference type="STRING" id="1144748.KS2013_486"/>